<feature type="non-terminal residue" evidence="6">
    <location>
        <position position="55"/>
    </location>
</feature>
<evidence type="ECO:0000256" key="1">
    <source>
        <dbReference type="ARBA" id="ARBA00004141"/>
    </source>
</evidence>
<evidence type="ECO:0000256" key="2">
    <source>
        <dbReference type="ARBA" id="ARBA00022692"/>
    </source>
</evidence>
<comment type="subcellular location">
    <subcellularLocation>
        <location evidence="1">Membrane</location>
        <topology evidence="1">Multi-pass membrane protein</topology>
    </subcellularLocation>
</comment>
<evidence type="ECO:0000256" key="3">
    <source>
        <dbReference type="ARBA" id="ARBA00022989"/>
    </source>
</evidence>
<evidence type="ECO:0000313" key="7">
    <source>
        <dbReference type="Proteomes" id="UP001529510"/>
    </source>
</evidence>
<keyword evidence="2 5" id="KW-0812">Transmembrane</keyword>
<reference evidence="6 7" key="1">
    <citation type="submission" date="2024-05" db="EMBL/GenBank/DDBJ databases">
        <title>Genome sequencing and assembly of Indian major carp, Cirrhinus mrigala (Hamilton, 1822).</title>
        <authorList>
            <person name="Mohindra V."/>
            <person name="Chowdhury L.M."/>
            <person name="Lal K."/>
            <person name="Jena J.K."/>
        </authorList>
    </citation>
    <scope>NUCLEOTIDE SEQUENCE [LARGE SCALE GENOMIC DNA]</scope>
    <source>
        <strain evidence="6">CM1030</strain>
        <tissue evidence="6">Blood</tissue>
    </source>
</reference>
<evidence type="ECO:0000313" key="6">
    <source>
        <dbReference type="EMBL" id="KAL0164643.1"/>
    </source>
</evidence>
<keyword evidence="7" id="KW-1185">Reference proteome</keyword>
<dbReference type="AlphaFoldDB" id="A0ABD0NVZ9"/>
<protein>
    <recommendedName>
        <fullName evidence="8">Solute carrier family 10 member 1</fullName>
    </recommendedName>
</protein>
<dbReference type="Gene3D" id="1.20.1530.20">
    <property type="match status" value="1"/>
</dbReference>
<sequence>MMPLLLFLYSQGFSNLVQNVPFPRIIFALIMILVPCGIGILINYRVPQYSKIIIQ</sequence>
<gene>
    <name evidence="6" type="ORF">M9458_040396</name>
</gene>
<dbReference type="InterPro" id="IPR038770">
    <property type="entry name" value="Na+/solute_symporter_sf"/>
</dbReference>
<dbReference type="Pfam" id="PF01758">
    <property type="entry name" value="SBF"/>
    <property type="match status" value="1"/>
</dbReference>
<name>A0ABD0NVZ9_CIRMR</name>
<evidence type="ECO:0000256" key="4">
    <source>
        <dbReference type="ARBA" id="ARBA00023136"/>
    </source>
</evidence>
<proteinExistence type="predicted"/>
<dbReference type="Proteomes" id="UP001529510">
    <property type="component" value="Unassembled WGS sequence"/>
</dbReference>
<accession>A0ABD0NVZ9</accession>
<evidence type="ECO:0008006" key="8">
    <source>
        <dbReference type="Google" id="ProtNLM"/>
    </source>
</evidence>
<evidence type="ECO:0000256" key="5">
    <source>
        <dbReference type="SAM" id="Phobius"/>
    </source>
</evidence>
<keyword evidence="4 5" id="KW-0472">Membrane</keyword>
<dbReference type="EMBL" id="JAMKFB020000020">
    <property type="protein sequence ID" value="KAL0164643.1"/>
    <property type="molecule type" value="Genomic_DNA"/>
</dbReference>
<feature type="transmembrane region" description="Helical" evidence="5">
    <location>
        <begin position="24"/>
        <end position="44"/>
    </location>
</feature>
<keyword evidence="3 5" id="KW-1133">Transmembrane helix</keyword>
<dbReference type="InterPro" id="IPR002657">
    <property type="entry name" value="BilAc:Na_symport/Acr3"/>
</dbReference>
<dbReference type="GO" id="GO:0016020">
    <property type="term" value="C:membrane"/>
    <property type="evidence" value="ECO:0007669"/>
    <property type="project" value="UniProtKB-SubCell"/>
</dbReference>
<comment type="caution">
    <text evidence="6">The sequence shown here is derived from an EMBL/GenBank/DDBJ whole genome shotgun (WGS) entry which is preliminary data.</text>
</comment>
<organism evidence="6 7">
    <name type="scientific">Cirrhinus mrigala</name>
    <name type="common">Mrigala</name>
    <dbReference type="NCBI Taxonomy" id="683832"/>
    <lineage>
        <taxon>Eukaryota</taxon>
        <taxon>Metazoa</taxon>
        <taxon>Chordata</taxon>
        <taxon>Craniata</taxon>
        <taxon>Vertebrata</taxon>
        <taxon>Euteleostomi</taxon>
        <taxon>Actinopterygii</taxon>
        <taxon>Neopterygii</taxon>
        <taxon>Teleostei</taxon>
        <taxon>Ostariophysi</taxon>
        <taxon>Cypriniformes</taxon>
        <taxon>Cyprinidae</taxon>
        <taxon>Labeoninae</taxon>
        <taxon>Labeonini</taxon>
        <taxon>Cirrhinus</taxon>
    </lineage>
</organism>